<evidence type="ECO:0000313" key="2">
    <source>
        <dbReference type="Proteomes" id="UP000887013"/>
    </source>
</evidence>
<evidence type="ECO:0000313" key="1">
    <source>
        <dbReference type="EMBL" id="GFT47911.1"/>
    </source>
</evidence>
<name>A0A8X6P361_NEPPI</name>
<comment type="caution">
    <text evidence="1">The sequence shown here is derived from an EMBL/GenBank/DDBJ whole genome shotgun (WGS) entry which is preliminary data.</text>
</comment>
<dbReference type="EMBL" id="BMAW01064943">
    <property type="protein sequence ID" value="GFT47911.1"/>
    <property type="molecule type" value="Genomic_DNA"/>
</dbReference>
<dbReference type="OrthoDB" id="10524928at2759"/>
<organism evidence="1 2">
    <name type="scientific">Nephila pilipes</name>
    <name type="common">Giant wood spider</name>
    <name type="synonym">Nephila maculata</name>
    <dbReference type="NCBI Taxonomy" id="299642"/>
    <lineage>
        <taxon>Eukaryota</taxon>
        <taxon>Metazoa</taxon>
        <taxon>Ecdysozoa</taxon>
        <taxon>Arthropoda</taxon>
        <taxon>Chelicerata</taxon>
        <taxon>Arachnida</taxon>
        <taxon>Araneae</taxon>
        <taxon>Araneomorphae</taxon>
        <taxon>Entelegynae</taxon>
        <taxon>Araneoidea</taxon>
        <taxon>Nephilidae</taxon>
        <taxon>Nephila</taxon>
    </lineage>
</organism>
<keyword evidence="2" id="KW-1185">Reference proteome</keyword>
<proteinExistence type="predicted"/>
<protein>
    <submittedName>
        <fullName evidence="1">Uncharacterized protein</fullName>
    </submittedName>
</protein>
<gene>
    <name evidence="1" type="primary">AVEN_266639_1</name>
    <name evidence="1" type="ORF">NPIL_34021</name>
</gene>
<reference evidence="1" key="1">
    <citation type="submission" date="2020-08" db="EMBL/GenBank/DDBJ databases">
        <title>Multicomponent nature underlies the extraordinary mechanical properties of spider dragline silk.</title>
        <authorList>
            <person name="Kono N."/>
            <person name="Nakamura H."/>
            <person name="Mori M."/>
            <person name="Yoshida Y."/>
            <person name="Ohtoshi R."/>
            <person name="Malay A.D."/>
            <person name="Moran D.A.P."/>
            <person name="Tomita M."/>
            <person name="Numata K."/>
            <person name="Arakawa K."/>
        </authorList>
    </citation>
    <scope>NUCLEOTIDE SEQUENCE</scope>
</reference>
<accession>A0A8X6P361</accession>
<dbReference type="AlphaFoldDB" id="A0A8X6P361"/>
<dbReference type="Proteomes" id="UP000887013">
    <property type="component" value="Unassembled WGS sequence"/>
</dbReference>
<sequence length="266" mass="30303">MLSPTGKRPYPGPPLGYLGWWQEVKMTTRNYSKHSYSSHYGSVNVIQGGPALSFFFLVISPNATNAYDILVDLIQLCQSSFSVNPLPKWLKICLDTRGFERIRVTLNLQRGCPNGVPTYEDHQFQVRGTPWFSKKRGVPGGGSLQWRFRGLFISPVDFHPLAFDSRGVAGKRQNRMFESSVDILADFVEKSPSKKKWQLRDTTVFHLRLEVCDGAHLTKGRVEFFRVDENMEICIVPNPTPFIYMAMMSEKIKPNGQILKDIVARI</sequence>